<feature type="domain" description="NAD-dependent epimerase/dehydratase" evidence="1">
    <location>
        <begin position="40"/>
        <end position="237"/>
    </location>
</feature>
<evidence type="ECO:0000313" key="3">
    <source>
        <dbReference type="Proteomes" id="UP000271241"/>
    </source>
</evidence>
<dbReference type="GO" id="GO:0044877">
    <property type="term" value="F:protein-containing complex binding"/>
    <property type="evidence" value="ECO:0007669"/>
    <property type="project" value="TreeGrafter"/>
</dbReference>
<proteinExistence type="predicted"/>
<keyword evidence="3" id="KW-1185">Reference proteome</keyword>
<gene>
    <name evidence="2" type="ORF">THASP1DRAFT_13548</name>
</gene>
<keyword evidence="2" id="KW-0830">Ubiquinone</keyword>
<dbReference type="OrthoDB" id="275457at2759"/>
<feature type="non-terminal residue" evidence="2">
    <location>
        <position position="1"/>
    </location>
</feature>
<evidence type="ECO:0000259" key="1">
    <source>
        <dbReference type="Pfam" id="PF01370"/>
    </source>
</evidence>
<reference evidence="3" key="1">
    <citation type="journal article" date="2018" name="Nat. Microbiol.">
        <title>Leveraging single-cell genomics to expand the fungal tree of life.</title>
        <authorList>
            <person name="Ahrendt S.R."/>
            <person name="Quandt C.A."/>
            <person name="Ciobanu D."/>
            <person name="Clum A."/>
            <person name="Salamov A."/>
            <person name="Andreopoulos B."/>
            <person name="Cheng J.F."/>
            <person name="Woyke T."/>
            <person name="Pelin A."/>
            <person name="Henrissat B."/>
            <person name="Reynolds N.K."/>
            <person name="Benny G.L."/>
            <person name="Smith M.E."/>
            <person name="James T.Y."/>
            <person name="Grigoriev I.V."/>
        </authorList>
    </citation>
    <scope>NUCLEOTIDE SEQUENCE [LARGE SCALE GENOMIC DNA]</scope>
    <source>
        <strain evidence="3">RSA 1356</strain>
    </source>
</reference>
<dbReference type="SUPFAM" id="SSF51735">
    <property type="entry name" value="NAD(P)-binding Rossmann-fold domains"/>
    <property type="match status" value="1"/>
</dbReference>
<evidence type="ECO:0000313" key="2">
    <source>
        <dbReference type="EMBL" id="RKP09948.1"/>
    </source>
</evidence>
<dbReference type="PANTHER" id="PTHR12126">
    <property type="entry name" value="NADH-UBIQUINONE OXIDOREDUCTASE 39 KDA SUBUNIT-RELATED"/>
    <property type="match status" value="1"/>
</dbReference>
<protein>
    <submittedName>
        <fullName evidence="2">NADH-ubiquinone oxidoreductase-like protein 40 kDa subunit</fullName>
    </submittedName>
</protein>
<organism evidence="2 3">
    <name type="scientific">Thamnocephalis sphaerospora</name>
    <dbReference type="NCBI Taxonomy" id="78915"/>
    <lineage>
        <taxon>Eukaryota</taxon>
        <taxon>Fungi</taxon>
        <taxon>Fungi incertae sedis</taxon>
        <taxon>Zoopagomycota</taxon>
        <taxon>Zoopagomycotina</taxon>
        <taxon>Zoopagomycetes</taxon>
        <taxon>Zoopagales</taxon>
        <taxon>Sigmoideomycetaceae</taxon>
        <taxon>Thamnocephalis</taxon>
    </lineage>
</organism>
<dbReference type="EMBL" id="KZ992479">
    <property type="protein sequence ID" value="RKP09948.1"/>
    <property type="molecule type" value="Genomic_DNA"/>
</dbReference>
<dbReference type="CDD" id="cd05271">
    <property type="entry name" value="NDUFA9_like_SDR_a"/>
    <property type="match status" value="1"/>
</dbReference>
<dbReference type="GO" id="GO:0005739">
    <property type="term" value="C:mitochondrion"/>
    <property type="evidence" value="ECO:0007669"/>
    <property type="project" value="TreeGrafter"/>
</dbReference>
<sequence length="363" mass="40899">TVAWSPQRFAHDLSIRRTTGKVILGAGTGGRQSVSGNVATVFGCSGFLGRYLVSKLARKGTQVIVPYRGEYDDIRHLKVTGDLGQVVPMRFDLRHSTSIAECVRHSDIVYNLIGRDYDTKNFKLNDVQVTGARAIAEACMENDVARLVHVSALNNSADSPSAFLRSKYAGEQAVREICPDATIVRPATMFGHEDHFFNFIAGKNRGRIFVNNQEQRIRPVFVQDVALALEVMLKAESTIGGTYELYGQTTYGQIEELVYELLLERKERLRLPKFAAQLIGRIQGMLPWPMPNEDNVIRMFLDDKPTKGARTFADLYIEPAKVEDMALQFVRGYRSSVYYERAPPETAQFRQPKPTGKVYHTIW</sequence>
<dbReference type="InterPro" id="IPR051207">
    <property type="entry name" value="ComplexI_NDUFA9_subunit"/>
</dbReference>
<dbReference type="InterPro" id="IPR036291">
    <property type="entry name" value="NAD(P)-bd_dom_sf"/>
</dbReference>
<dbReference type="PANTHER" id="PTHR12126:SF11">
    <property type="entry name" value="NADH DEHYDROGENASE [UBIQUINONE] 1 ALPHA SUBCOMPLEX SUBUNIT 9, MITOCHONDRIAL"/>
    <property type="match status" value="1"/>
</dbReference>
<accession>A0A4P9XUP1</accession>
<dbReference type="Pfam" id="PF01370">
    <property type="entry name" value="Epimerase"/>
    <property type="match status" value="1"/>
</dbReference>
<dbReference type="InterPro" id="IPR001509">
    <property type="entry name" value="Epimerase_deHydtase"/>
</dbReference>
<dbReference type="Proteomes" id="UP000271241">
    <property type="component" value="Unassembled WGS sequence"/>
</dbReference>
<dbReference type="STRING" id="78915.A0A4P9XUP1"/>
<name>A0A4P9XUP1_9FUNG</name>
<dbReference type="Gene3D" id="3.40.50.720">
    <property type="entry name" value="NAD(P)-binding Rossmann-like Domain"/>
    <property type="match status" value="1"/>
</dbReference>
<dbReference type="AlphaFoldDB" id="A0A4P9XUP1"/>